<dbReference type="Pfam" id="PF14331">
    <property type="entry name" value="IcmF-related_N"/>
    <property type="match status" value="1"/>
</dbReference>
<proteinExistence type="predicted"/>
<protein>
    <submittedName>
        <fullName evidence="3">Type VI secretion system protein ImpL</fullName>
    </submittedName>
</protein>
<keyword evidence="1" id="KW-1133">Transmembrane helix</keyword>
<sequence>MKELALKSMKWILIAGGVLLVGLLAFGVVLALDWPWWVALCLLLLLAAGGAGIALLRALMLRRREQNFVQEVIAQDTSVLRAMPGREREHLAQLQDRWKEGIATLKGSHLRRQGNPLYVLPWYLVIGESGSGKSTSLASARLASPLADANRESGLSGTRNCDWWFFEEAIVLDTAGRYSVPIDGEKDRDEWQKLLALLIKHRRREPLNGLILTVAADRLLAGDQEVLAEEGRTMRRRVDELMRALGIRVPIYVLVTKCDLIQGIDRFASLIPEAALRQPMGMINRELSTDVAAFTARALEGVTERLRSLRLQLLHQPAAREAGPSLALFPEEFAHLGTGLAAFMEGAFRENPYQETPVLRGLFFSSGRQEGTPFSRFDETVAPVAERTPLPGTSRGLFLHDFFARVLPADRRLLFPTRRALQWRSVTGNLGLVSWLLFGVALCGLLSFSFVKNMTTIREVARQFERTPRLAGDPVNDLLVLDAFRQGILRVEERNRAWWLPRFGLTESATVERALKEKFCRQFRDGFLAPYDRQLAAGIAGLSPATPDELYAQYAIHLARRINVLKASRDGKPLADLQAMPQAASVSFLAAESQSGIDARRRFGTLYLHYLAWRADSPDLAKEMAQLQGWLRQMIPFKGESLAWLAPWVDRHAGLPAVTLAEFWGGSIPVAGERSVPPSFSRKGKEQLDGLVRELEAALGDQRLLAAPRQGLAAWHRNAALASWQGFAAAFPRGAERLRGSREWQQAATRMATDQGPYLTLLNRMAQELIPLVGKEGAPPFVAQLYALQTARAGTAAPGAVTRATDGGRHLIGTLGQKLGAEAMAKNIETPLATSRAWQEYQAALAAIAPAASSRQQAFQLASQTFGDDPATGKSPFYAGWNAAGRLKASVAGSSGDEVFWRLVTGPLDYLWAYVRRESASQLQTLWEEQVLAATLGMTPQQAGPILLGPDGLAWRFIKGPAAPFVRGTASGYAPRQTLGGALPLEGSLFAFLARGAQVQAGAAGRQPNYTVAIKGLPTDANAEARIKPHGTKLELQCAGQAQSLVNHNFPVGKTFYWSPDTCGDVILQIEAGDLILAKRYAGPQAFPDFLKEFAGGSRTFPAREFPGEKEALARMGITTIRVNYQFIGSGQVVKQGSAMAGATAPRQIARSW</sequence>
<dbReference type="STRING" id="345632.GPICK_01965"/>
<dbReference type="Gene3D" id="3.40.50.300">
    <property type="entry name" value="P-loop containing nucleotide triphosphate hydrolases"/>
    <property type="match status" value="1"/>
</dbReference>
<dbReference type="InterPro" id="IPR053156">
    <property type="entry name" value="T6SS_TssM-like"/>
</dbReference>
<evidence type="ECO:0000259" key="2">
    <source>
        <dbReference type="Pfam" id="PF14331"/>
    </source>
</evidence>
<reference evidence="3 4" key="1">
    <citation type="journal article" date="2015" name="Genome Announc.">
        <title>Complete Genome of Geobacter pickeringii G13T, a Metal-Reducing Isolate from Sedimentary Kaolin Deposits.</title>
        <authorList>
            <person name="Badalamenti J.P."/>
            <person name="Bond D.R."/>
        </authorList>
    </citation>
    <scope>NUCLEOTIDE SEQUENCE [LARGE SCALE GENOMIC DNA]</scope>
    <source>
        <strain evidence="3 4">G13</strain>
    </source>
</reference>
<dbReference type="OrthoDB" id="9758229at2"/>
<dbReference type="KEGG" id="gpi:GPICK_01965"/>
<dbReference type="InterPro" id="IPR027417">
    <property type="entry name" value="P-loop_NTPase"/>
</dbReference>
<keyword evidence="1" id="KW-0812">Transmembrane</keyword>
<dbReference type="EMBL" id="CP009788">
    <property type="protein sequence ID" value="AJE02303.1"/>
    <property type="molecule type" value="Genomic_DNA"/>
</dbReference>
<evidence type="ECO:0000313" key="4">
    <source>
        <dbReference type="Proteomes" id="UP000057609"/>
    </source>
</evidence>
<dbReference type="AlphaFoldDB" id="A0A0B5B705"/>
<keyword evidence="1" id="KW-0472">Membrane</keyword>
<evidence type="ECO:0000256" key="1">
    <source>
        <dbReference type="SAM" id="Phobius"/>
    </source>
</evidence>
<feature type="transmembrane region" description="Helical" evidence="1">
    <location>
        <begin position="36"/>
        <end position="56"/>
    </location>
</feature>
<dbReference type="PANTHER" id="PTHR36153:SF1">
    <property type="entry name" value="TYPE VI SECRETION SYSTEM COMPONENT TSSM1"/>
    <property type="match status" value="1"/>
</dbReference>
<dbReference type="RefSeq" id="WP_039740067.1">
    <property type="nucleotide sequence ID" value="NZ_CP009788.1"/>
</dbReference>
<accession>A0A0B5B705</accession>
<feature type="domain" description="Type VI secretion system component TssM1 N-terminal" evidence="2">
    <location>
        <begin position="185"/>
        <end position="433"/>
    </location>
</feature>
<dbReference type="PANTHER" id="PTHR36153">
    <property type="entry name" value="INNER MEMBRANE PROTEIN-RELATED"/>
    <property type="match status" value="1"/>
</dbReference>
<evidence type="ECO:0000313" key="3">
    <source>
        <dbReference type="EMBL" id="AJE02303.1"/>
    </source>
</evidence>
<organism evidence="3 4">
    <name type="scientific">Geobacter pickeringii</name>
    <dbReference type="NCBI Taxonomy" id="345632"/>
    <lineage>
        <taxon>Bacteria</taxon>
        <taxon>Pseudomonadati</taxon>
        <taxon>Thermodesulfobacteriota</taxon>
        <taxon>Desulfuromonadia</taxon>
        <taxon>Geobacterales</taxon>
        <taxon>Geobacteraceae</taxon>
        <taxon>Geobacter</taxon>
    </lineage>
</organism>
<dbReference type="Proteomes" id="UP000057609">
    <property type="component" value="Chromosome"/>
</dbReference>
<dbReference type="SUPFAM" id="SSF52540">
    <property type="entry name" value="P-loop containing nucleoside triphosphate hydrolases"/>
    <property type="match status" value="1"/>
</dbReference>
<gene>
    <name evidence="3" type="ORF">GPICK_01965</name>
</gene>
<dbReference type="HOGENOM" id="CLU_004067_0_0_7"/>
<keyword evidence="4" id="KW-1185">Reference proteome</keyword>
<dbReference type="InterPro" id="IPR025743">
    <property type="entry name" value="TssM1_N"/>
</dbReference>
<name>A0A0B5B705_9BACT</name>
<feature type="transmembrane region" description="Helical" evidence="1">
    <location>
        <begin position="428"/>
        <end position="451"/>
    </location>
</feature>
<feature type="transmembrane region" description="Helical" evidence="1">
    <location>
        <begin position="12"/>
        <end position="30"/>
    </location>
</feature>